<accession>A0A1D6JJ78</accession>
<dbReference type="EMBL" id="CM007647">
    <property type="protein sequence ID" value="ONL92403.1"/>
    <property type="molecule type" value="Genomic_DNA"/>
</dbReference>
<protein>
    <submittedName>
        <fullName evidence="1">Uncharacterized protein</fullName>
    </submittedName>
</protein>
<evidence type="ECO:0000313" key="1">
    <source>
        <dbReference type="EMBL" id="ONL92403.1"/>
    </source>
</evidence>
<dbReference type="AlphaFoldDB" id="A0A1D6JJ78"/>
<gene>
    <name evidence="1" type="ORF">ZEAMMB73_Zm00001d027239</name>
</gene>
<reference evidence="1" key="1">
    <citation type="submission" date="2015-12" db="EMBL/GenBank/DDBJ databases">
        <title>Update maize B73 reference genome by single molecule sequencing technologies.</title>
        <authorList>
            <consortium name="Maize Genome Sequencing Project"/>
            <person name="Ware D."/>
        </authorList>
    </citation>
    <scope>NUCLEOTIDE SEQUENCE [LARGE SCALE GENOMIC DNA]</scope>
    <source>
        <tissue evidence="1">Seedling</tissue>
    </source>
</reference>
<proteinExistence type="predicted"/>
<name>A0A1D6JJ78_MAIZE</name>
<organism evidence="1">
    <name type="scientific">Zea mays</name>
    <name type="common">Maize</name>
    <dbReference type="NCBI Taxonomy" id="4577"/>
    <lineage>
        <taxon>Eukaryota</taxon>
        <taxon>Viridiplantae</taxon>
        <taxon>Streptophyta</taxon>
        <taxon>Embryophyta</taxon>
        <taxon>Tracheophyta</taxon>
        <taxon>Spermatophyta</taxon>
        <taxon>Magnoliopsida</taxon>
        <taxon>Liliopsida</taxon>
        <taxon>Poales</taxon>
        <taxon>Poaceae</taxon>
        <taxon>PACMAD clade</taxon>
        <taxon>Panicoideae</taxon>
        <taxon>Andropogonodae</taxon>
        <taxon>Andropogoneae</taxon>
        <taxon>Tripsacinae</taxon>
        <taxon>Zea</taxon>
    </lineage>
</organism>
<sequence length="17" mass="2139">MEPWMEGAFLRRMEQRA</sequence>